<evidence type="ECO:0008006" key="3">
    <source>
        <dbReference type="Google" id="ProtNLM"/>
    </source>
</evidence>
<evidence type="ECO:0000313" key="1">
    <source>
        <dbReference type="EMBL" id="AUR50971.1"/>
    </source>
</evidence>
<accession>A0A2I7N3D7</accession>
<dbReference type="InterPro" id="IPR036426">
    <property type="entry name" value="Bulb-type_lectin_dom_sf"/>
</dbReference>
<sequence>MKLNKLICSLIIGGSVSLSVTGCIPNAGDDNDPSRLGNNAMQANNTVATAKSFPTDAKTASNYVVKGIIGAAFDMPLGFKKLAVNTGIDFLMFLIFGPATDPNKPILDKLDSMDKKLDDIIGKVDVALAIGSISKQTLDSFYKAQMTANVQNTLAEIVNDNNAVKAKYLQYKDQKIFGDFTATQPEELFNYAKNNCHYSALMAIDAMNAKEIATDKASTSQLKSINSSMNTYELYSNYKTKYKDSQNAGSIFNRLLARKKDYMKSLNSISSNGDLMDFVSYYNQQILINQAELFTAYQEMYNMQLAQLTYKYACGADIRMDNINLRDIKATGVEGFLQAEIELNKTYDKQFEEMLTATKSGLSVIDNQDLYEIINNNIFKSERPFLSEDSFAIKDNKINQCSVTSLKFIPVSTGNNQDGTGLAKLAANCIIIDNDKQTTAVKVYQEVPYYQAANSIQRYAMSGIYFDKEKLSLQVKDKDSTGNTIFSKDDVGDMCKAKDFSNREDLGNMVDMANTSTYRSGGSAYLYWFGSNIDLASDLYLLSNMYTPELKHDDQSDYWWNYRDFPRPKDFFLQSGYKGKISYPTSQTYSFGQSGNETDNIFARWNWYIANYDEKTFCIKTGFVYTNEKIYLPGERTGWAIDTLKSRAVLGIGCLDSNCKRASPSQLQWGDGTIVKLDGSIKSDSKGSWKINGTNLNPDSIVVKKFKFTEPQDYKNWQQNGTIGSNYIYLDGKISLNEKQIDEGLTKGNGKFVLLSSPTGKERMLLRDLGSRGIELITGATVLYSSSGADKLIEIKFINGDIRLTLKNKLGAITTQNLFESAYKQRKIKWITDPYAKIEMQDDRNLVIYSSDSSGQIGYAATTSKGRVIWASGTGTGTTTSSSGTTEWGKIDNGTFLN</sequence>
<reference evidence="2" key="1">
    <citation type="submission" date="2017-11" db="EMBL/GenBank/DDBJ databases">
        <authorList>
            <person name="Chan K.G."/>
            <person name="Lee L.S."/>
        </authorList>
    </citation>
    <scope>NUCLEOTIDE SEQUENCE [LARGE SCALE GENOMIC DNA]</scope>
    <source>
        <strain evidence="2">DSM 100970</strain>
    </source>
</reference>
<dbReference type="Gene3D" id="2.90.10.10">
    <property type="entry name" value="Bulb-type lectin domain"/>
    <property type="match status" value="1"/>
</dbReference>
<evidence type="ECO:0000313" key="2">
    <source>
        <dbReference type="Proteomes" id="UP000236655"/>
    </source>
</evidence>
<gene>
    <name evidence="1" type="ORF">CUN60_01170</name>
</gene>
<dbReference type="KEGG" id="nba:CUN60_01170"/>
<protein>
    <recommendedName>
        <fullName evidence="3">Bulb-type lectin domain-containing protein</fullName>
    </recommendedName>
</protein>
<organism evidence="1 2">
    <name type="scientific">Aquella oligotrophica</name>
    <dbReference type="NCBI Taxonomy" id="2067065"/>
    <lineage>
        <taxon>Bacteria</taxon>
        <taxon>Pseudomonadati</taxon>
        <taxon>Pseudomonadota</taxon>
        <taxon>Betaproteobacteria</taxon>
        <taxon>Neisseriales</taxon>
        <taxon>Neisseriaceae</taxon>
        <taxon>Aquella</taxon>
    </lineage>
</organism>
<dbReference type="EMBL" id="CP024847">
    <property type="protein sequence ID" value="AUR50971.1"/>
    <property type="molecule type" value="Genomic_DNA"/>
</dbReference>
<dbReference type="AlphaFoldDB" id="A0A2I7N3D7"/>
<dbReference type="PROSITE" id="PS51257">
    <property type="entry name" value="PROKAR_LIPOPROTEIN"/>
    <property type="match status" value="1"/>
</dbReference>
<proteinExistence type="predicted"/>
<dbReference type="RefSeq" id="WP_102950271.1">
    <property type="nucleotide sequence ID" value="NZ_CP024847.1"/>
</dbReference>
<dbReference type="Proteomes" id="UP000236655">
    <property type="component" value="Chromosome"/>
</dbReference>
<name>A0A2I7N3D7_9NEIS</name>
<keyword evidence="2" id="KW-1185">Reference proteome</keyword>